<evidence type="ECO:0000313" key="5">
    <source>
        <dbReference type="Proteomes" id="UP000284853"/>
    </source>
</evidence>
<dbReference type="CDD" id="cd12797">
    <property type="entry name" value="M23_peptidase"/>
    <property type="match status" value="1"/>
</dbReference>
<dbReference type="Pfam" id="PF01551">
    <property type="entry name" value="Peptidase_M23"/>
    <property type="match status" value="1"/>
</dbReference>
<dbReference type="PANTHER" id="PTHR21666:SF289">
    <property type="entry name" value="L-ALA--D-GLU ENDOPEPTIDASE"/>
    <property type="match status" value="1"/>
</dbReference>
<sequence length="269" mass="29884">MHRILPFLLLIPLFAQAAGDAAVTLALIHATRSDVEVNNDHFSPTTLLTARKEITSEASKLKTGSPSIRYPHFLSPMNIPLRVTSAFSLRWHPIMHRFSRHEGTDFAAPPLTPVFATEKGIVVEAMYHPTAGNYVVVSHPQGWRSRYLHLTRLNVIAGQKIERGDILAFSGNTGRSTGPHLHFELIYQGQAMDAAKLLSSSDVSYRQAADVSVSTISVPKIMLVTEIAGQEKVMVRYNGKTVYASADQRVFGDYKVILKNGRYRLQKMS</sequence>
<comment type="caution">
    <text evidence="4">The sequence shown here is derived from an EMBL/GenBank/DDBJ whole genome shotgun (WGS) entry which is preliminary data.</text>
</comment>
<dbReference type="InterPro" id="IPR016047">
    <property type="entry name" value="M23ase_b-sheet_dom"/>
</dbReference>
<feature type="chain" id="PRO_5046013299" evidence="2">
    <location>
        <begin position="18"/>
        <end position="269"/>
    </location>
</feature>
<keyword evidence="5" id="KW-1185">Reference proteome</keyword>
<dbReference type="SUPFAM" id="SSF51261">
    <property type="entry name" value="Duplicated hybrid motif"/>
    <property type="match status" value="1"/>
</dbReference>
<keyword evidence="1 2" id="KW-0732">Signal</keyword>
<dbReference type="InterPro" id="IPR011055">
    <property type="entry name" value="Dup_hybrid_motif"/>
</dbReference>
<dbReference type="GeneID" id="302708305"/>
<feature type="domain" description="M23ase beta-sheet core" evidence="3">
    <location>
        <begin position="100"/>
        <end position="193"/>
    </location>
</feature>
<evidence type="ECO:0000313" key="4">
    <source>
        <dbReference type="EMBL" id="RKF67908.1"/>
    </source>
</evidence>
<reference evidence="4 5" key="1">
    <citation type="submission" date="2017-08" db="EMBL/GenBank/DDBJ databases">
        <title>Comparative genomics of bacteria isolated from necrotic lesions of AOD affected trees.</title>
        <authorList>
            <person name="Doonan J."/>
            <person name="Denman S."/>
            <person name="Mcdonald J.E."/>
        </authorList>
    </citation>
    <scope>NUCLEOTIDE SEQUENCE [LARGE SCALE GENOMIC DNA]</scope>
    <source>
        <strain evidence="4 5">CIP 105588</strain>
    </source>
</reference>
<organism evidence="4 5">
    <name type="scientific">Rahnella variigena</name>
    <dbReference type="NCBI Taxonomy" id="574964"/>
    <lineage>
        <taxon>Bacteria</taxon>
        <taxon>Pseudomonadati</taxon>
        <taxon>Pseudomonadota</taxon>
        <taxon>Gammaproteobacteria</taxon>
        <taxon>Enterobacterales</taxon>
        <taxon>Yersiniaceae</taxon>
        <taxon>Rahnella</taxon>
    </lineage>
</organism>
<protein>
    <submittedName>
        <fullName evidence="4">Peptidase M23</fullName>
    </submittedName>
</protein>
<dbReference type="InterPro" id="IPR050570">
    <property type="entry name" value="Cell_wall_metabolism_enzyme"/>
</dbReference>
<name>A0ABX9PTC1_9GAMM</name>
<dbReference type="EMBL" id="NSDJ01000001">
    <property type="protein sequence ID" value="RKF67908.1"/>
    <property type="molecule type" value="Genomic_DNA"/>
</dbReference>
<accession>A0ABX9PTC1</accession>
<dbReference type="PANTHER" id="PTHR21666">
    <property type="entry name" value="PEPTIDASE-RELATED"/>
    <property type="match status" value="1"/>
</dbReference>
<evidence type="ECO:0000259" key="3">
    <source>
        <dbReference type="Pfam" id="PF01551"/>
    </source>
</evidence>
<dbReference type="Proteomes" id="UP000284853">
    <property type="component" value="Unassembled WGS sequence"/>
</dbReference>
<evidence type="ECO:0000256" key="2">
    <source>
        <dbReference type="SAM" id="SignalP"/>
    </source>
</evidence>
<proteinExistence type="predicted"/>
<dbReference type="Gene3D" id="2.70.70.10">
    <property type="entry name" value="Glucose Permease (Domain IIA)"/>
    <property type="match status" value="1"/>
</dbReference>
<dbReference type="RefSeq" id="WP_120162153.1">
    <property type="nucleotide sequence ID" value="NZ_NSDJ01000001.1"/>
</dbReference>
<gene>
    <name evidence="4" type="ORF">CKQ54_05740</name>
</gene>
<feature type="signal peptide" evidence="2">
    <location>
        <begin position="1"/>
        <end position="17"/>
    </location>
</feature>
<evidence type="ECO:0000256" key="1">
    <source>
        <dbReference type="ARBA" id="ARBA00022729"/>
    </source>
</evidence>